<reference evidence="1 2" key="1">
    <citation type="submission" date="2019-08" db="EMBL/GenBank/DDBJ databases">
        <title>Complete genome sequence of Rhodanobacter glycinis strain T01E-68 isolated from tomato root.</title>
        <authorList>
            <person name="Weon H.-Y."/>
            <person name="Lee S.A."/>
        </authorList>
    </citation>
    <scope>NUCLEOTIDE SEQUENCE [LARGE SCALE GENOMIC DNA]</scope>
    <source>
        <strain evidence="1 2">T01E-68</strain>
    </source>
</reference>
<protein>
    <recommendedName>
        <fullName evidence="3">Phage tail protein</fullName>
    </recommendedName>
</protein>
<evidence type="ECO:0000313" key="2">
    <source>
        <dbReference type="Proteomes" id="UP000321807"/>
    </source>
</evidence>
<name>A0A5B9E0S3_9GAMM</name>
<evidence type="ECO:0000313" key="1">
    <source>
        <dbReference type="EMBL" id="QEE24535.1"/>
    </source>
</evidence>
<accession>A0A5B9E0S3</accession>
<sequence length="317" mass="32113">MATSDFLTFSAASGANVLTQSAYADAGNTDRATGYVTGTASSQAVNKTLRQASIISAMVAQLIVDQTGQDAVDDGTIATLETNFTNAILAIAGNRIIQISDVVNLTATLASKLGVSDNAASASKLQTARQIALAGLVSGSANFDGSGNISISTAIADAALSISKTSGLQSALNAKASLSSPAFSGSPTAPTQSTADNSSSLATTAFARALFNSLVSASPGVIRVLGFKIQYGKDTCPASGAYQALRSVTWHEAFQSSPYSMAIAVTNSQAPKGPVVAYVNSNETTTSGTFAFDIAEGSGQSGIISSPIPFNWFAIGY</sequence>
<dbReference type="RefSeq" id="WP_147627128.1">
    <property type="nucleotide sequence ID" value="NZ_CP042807.1"/>
</dbReference>
<proteinExistence type="predicted"/>
<dbReference type="KEGG" id="rgl:CS053_08485"/>
<dbReference type="Proteomes" id="UP000321807">
    <property type="component" value="Chromosome"/>
</dbReference>
<dbReference type="AlphaFoldDB" id="A0A5B9E0S3"/>
<evidence type="ECO:0008006" key="3">
    <source>
        <dbReference type="Google" id="ProtNLM"/>
    </source>
</evidence>
<dbReference type="EMBL" id="CP042807">
    <property type="protein sequence ID" value="QEE24535.1"/>
    <property type="molecule type" value="Genomic_DNA"/>
</dbReference>
<organism evidence="1 2">
    <name type="scientific">Rhodanobacter glycinis</name>
    <dbReference type="NCBI Taxonomy" id="582702"/>
    <lineage>
        <taxon>Bacteria</taxon>
        <taxon>Pseudomonadati</taxon>
        <taxon>Pseudomonadota</taxon>
        <taxon>Gammaproteobacteria</taxon>
        <taxon>Lysobacterales</taxon>
        <taxon>Rhodanobacteraceae</taxon>
        <taxon>Rhodanobacter</taxon>
    </lineage>
</organism>
<gene>
    <name evidence="1" type="ORF">CS053_08485</name>
</gene>